<proteinExistence type="predicted"/>
<evidence type="ECO:0000313" key="2">
    <source>
        <dbReference type="EMBL" id="OJJ82107.1"/>
    </source>
</evidence>
<dbReference type="AlphaFoldDB" id="A0A1L9VDV1"/>
<feature type="transmembrane region" description="Helical" evidence="1">
    <location>
        <begin position="94"/>
        <end position="114"/>
    </location>
</feature>
<sequence>MQRERVGVCSVCERATDYANPRFLRWIPIPSLKLQANNYCVSCSYYVFFFLLLSRSVCCTSHRNLMSSCRAHFQLTVVHEPASRNGRISCPPSFSLIVCTMYTLYSVLLCIALFSSSGQNPHKSSDHPSWEILIRPCLWQKRKKKKKKKITRIAIWVV</sequence>
<dbReference type="RefSeq" id="XP_022398805.1">
    <property type="nucleotide sequence ID" value="XM_022548223.1"/>
</dbReference>
<evidence type="ECO:0000313" key="3">
    <source>
        <dbReference type="Proteomes" id="UP000184300"/>
    </source>
</evidence>
<gene>
    <name evidence="2" type="ORF">ASPGLDRAFT_569678</name>
</gene>
<evidence type="ECO:0000256" key="1">
    <source>
        <dbReference type="SAM" id="Phobius"/>
    </source>
</evidence>
<dbReference type="EMBL" id="KV878903">
    <property type="protein sequence ID" value="OJJ82107.1"/>
    <property type="molecule type" value="Genomic_DNA"/>
</dbReference>
<organism evidence="2 3">
    <name type="scientific">Aspergillus glaucus CBS 516.65</name>
    <dbReference type="NCBI Taxonomy" id="1160497"/>
    <lineage>
        <taxon>Eukaryota</taxon>
        <taxon>Fungi</taxon>
        <taxon>Dikarya</taxon>
        <taxon>Ascomycota</taxon>
        <taxon>Pezizomycotina</taxon>
        <taxon>Eurotiomycetes</taxon>
        <taxon>Eurotiomycetidae</taxon>
        <taxon>Eurotiales</taxon>
        <taxon>Aspergillaceae</taxon>
        <taxon>Aspergillus</taxon>
        <taxon>Aspergillus subgen. Aspergillus</taxon>
    </lineage>
</organism>
<keyword evidence="1" id="KW-0472">Membrane</keyword>
<dbReference type="Proteomes" id="UP000184300">
    <property type="component" value="Unassembled WGS sequence"/>
</dbReference>
<dbReference type="GeneID" id="34464484"/>
<accession>A0A1L9VDV1</accession>
<keyword evidence="3" id="KW-1185">Reference proteome</keyword>
<reference evidence="3" key="1">
    <citation type="journal article" date="2017" name="Genome Biol.">
        <title>Comparative genomics reveals high biological diversity and specific adaptations in the industrially and medically important fungal genus Aspergillus.</title>
        <authorList>
            <person name="de Vries R.P."/>
            <person name="Riley R."/>
            <person name="Wiebenga A."/>
            <person name="Aguilar-Osorio G."/>
            <person name="Amillis S."/>
            <person name="Uchima C.A."/>
            <person name="Anderluh G."/>
            <person name="Asadollahi M."/>
            <person name="Askin M."/>
            <person name="Barry K."/>
            <person name="Battaglia E."/>
            <person name="Bayram O."/>
            <person name="Benocci T."/>
            <person name="Braus-Stromeyer S.A."/>
            <person name="Caldana C."/>
            <person name="Canovas D."/>
            <person name="Cerqueira G.C."/>
            <person name="Chen F."/>
            <person name="Chen W."/>
            <person name="Choi C."/>
            <person name="Clum A."/>
            <person name="Dos Santos R.A."/>
            <person name="Damasio A.R."/>
            <person name="Diallinas G."/>
            <person name="Emri T."/>
            <person name="Fekete E."/>
            <person name="Flipphi M."/>
            <person name="Freyberg S."/>
            <person name="Gallo A."/>
            <person name="Gournas C."/>
            <person name="Habgood R."/>
            <person name="Hainaut M."/>
            <person name="Harispe M.L."/>
            <person name="Henrissat B."/>
            <person name="Hilden K.S."/>
            <person name="Hope R."/>
            <person name="Hossain A."/>
            <person name="Karabika E."/>
            <person name="Karaffa L."/>
            <person name="Karanyi Z."/>
            <person name="Krasevec N."/>
            <person name="Kuo A."/>
            <person name="Kusch H."/>
            <person name="LaButti K."/>
            <person name="Lagendijk E.L."/>
            <person name="Lapidus A."/>
            <person name="Levasseur A."/>
            <person name="Lindquist E."/>
            <person name="Lipzen A."/>
            <person name="Logrieco A.F."/>
            <person name="MacCabe A."/>
            <person name="Maekelae M.R."/>
            <person name="Malavazi I."/>
            <person name="Melin P."/>
            <person name="Meyer V."/>
            <person name="Mielnichuk N."/>
            <person name="Miskei M."/>
            <person name="Molnar A.P."/>
            <person name="Mule G."/>
            <person name="Ngan C.Y."/>
            <person name="Orejas M."/>
            <person name="Orosz E."/>
            <person name="Ouedraogo J.P."/>
            <person name="Overkamp K.M."/>
            <person name="Park H.-S."/>
            <person name="Perrone G."/>
            <person name="Piumi F."/>
            <person name="Punt P.J."/>
            <person name="Ram A.F."/>
            <person name="Ramon A."/>
            <person name="Rauscher S."/>
            <person name="Record E."/>
            <person name="Riano-Pachon D.M."/>
            <person name="Robert V."/>
            <person name="Roehrig J."/>
            <person name="Ruller R."/>
            <person name="Salamov A."/>
            <person name="Salih N.S."/>
            <person name="Samson R.A."/>
            <person name="Sandor E."/>
            <person name="Sanguinetti M."/>
            <person name="Schuetze T."/>
            <person name="Sepcic K."/>
            <person name="Shelest E."/>
            <person name="Sherlock G."/>
            <person name="Sophianopoulou V."/>
            <person name="Squina F.M."/>
            <person name="Sun H."/>
            <person name="Susca A."/>
            <person name="Todd R.B."/>
            <person name="Tsang A."/>
            <person name="Unkles S.E."/>
            <person name="van de Wiele N."/>
            <person name="van Rossen-Uffink D."/>
            <person name="Oliveira J.V."/>
            <person name="Vesth T.C."/>
            <person name="Visser J."/>
            <person name="Yu J.-H."/>
            <person name="Zhou M."/>
            <person name="Andersen M.R."/>
            <person name="Archer D.B."/>
            <person name="Baker S.E."/>
            <person name="Benoit I."/>
            <person name="Brakhage A.A."/>
            <person name="Braus G.H."/>
            <person name="Fischer R."/>
            <person name="Frisvad J.C."/>
            <person name="Goldman G.H."/>
            <person name="Houbraken J."/>
            <person name="Oakley B."/>
            <person name="Pocsi I."/>
            <person name="Scazzocchio C."/>
            <person name="Seiboth B."/>
            <person name="vanKuyk P.A."/>
            <person name="Wortman J."/>
            <person name="Dyer P.S."/>
            <person name="Grigoriev I.V."/>
        </authorList>
    </citation>
    <scope>NUCLEOTIDE SEQUENCE [LARGE SCALE GENOMIC DNA]</scope>
    <source>
        <strain evidence="3">CBS 516.65</strain>
    </source>
</reference>
<name>A0A1L9VDV1_ASPGL</name>
<protein>
    <submittedName>
        <fullName evidence="2">Uncharacterized protein</fullName>
    </submittedName>
</protein>
<dbReference type="VEuPathDB" id="FungiDB:ASPGLDRAFT_569678"/>
<keyword evidence="1" id="KW-0812">Transmembrane</keyword>
<keyword evidence="1" id="KW-1133">Transmembrane helix</keyword>